<dbReference type="Gene3D" id="1.10.10.60">
    <property type="entry name" value="Homeodomain-like"/>
    <property type="match status" value="2"/>
</dbReference>
<evidence type="ECO:0000256" key="1">
    <source>
        <dbReference type="ARBA" id="ARBA00023015"/>
    </source>
</evidence>
<organism evidence="5 6">
    <name type="scientific">Enterococcus columbae DSM 7374 = ATCC 51263</name>
    <dbReference type="NCBI Taxonomy" id="1121865"/>
    <lineage>
        <taxon>Bacteria</taxon>
        <taxon>Bacillati</taxon>
        <taxon>Bacillota</taxon>
        <taxon>Bacilli</taxon>
        <taxon>Lactobacillales</taxon>
        <taxon>Enterococcaceae</taxon>
        <taxon>Enterococcus</taxon>
    </lineage>
</organism>
<keyword evidence="1" id="KW-0805">Transcription regulation</keyword>
<dbReference type="OrthoDB" id="9813413at2"/>
<feature type="domain" description="HTH araC/xylS-type" evidence="4">
    <location>
        <begin position="172"/>
        <end position="270"/>
    </location>
</feature>
<dbReference type="PANTHER" id="PTHR43280">
    <property type="entry name" value="ARAC-FAMILY TRANSCRIPTIONAL REGULATOR"/>
    <property type="match status" value="1"/>
</dbReference>
<dbReference type="PROSITE" id="PS01124">
    <property type="entry name" value="HTH_ARAC_FAMILY_2"/>
    <property type="match status" value="1"/>
</dbReference>
<keyword evidence="3" id="KW-0804">Transcription</keyword>
<dbReference type="GO" id="GO:0043565">
    <property type="term" value="F:sequence-specific DNA binding"/>
    <property type="evidence" value="ECO:0007669"/>
    <property type="project" value="InterPro"/>
</dbReference>
<dbReference type="Gene3D" id="2.60.120.280">
    <property type="entry name" value="Regulatory protein AraC"/>
    <property type="match status" value="1"/>
</dbReference>
<dbReference type="SUPFAM" id="SSF46689">
    <property type="entry name" value="Homeodomain-like"/>
    <property type="match status" value="2"/>
</dbReference>
<dbReference type="CDD" id="cd06986">
    <property type="entry name" value="cupin_MmsR-like_N"/>
    <property type="match status" value="1"/>
</dbReference>
<dbReference type="eggNOG" id="COG2207">
    <property type="taxonomic scope" value="Bacteria"/>
</dbReference>
<sequence length="273" mass="31052">MEKATSYNFTFDNQQALSVVCIGHSQTFANHQYGPATRGYYLIHYITKGKGTFIVDGTTYHLHQGQGFLITPHTQTIYIADQTEPWSYSWIGFGGKLADALVEKTGLSAEDPIFSTSEGKILENYIQIGLKKSQQTTANHLYLLGMLYQFMSVLANSNIEKLPATITDDYVNQAVLFIQTHIHQPLTIQEIATHVGIDRSYLTTRFKKSTGLPPIKFIQNYRLTLAKHYLEVSDLTIEEIANKCGYQRTESLNKVFKERYHLCLSAYRKKYGI</sequence>
<dbReference type="InterPro" id="IPR009057">
    <property type="entry name" value="Homeodomain-like_sf"/>
</dbReference>
<dbReference type="PANTHER" id="PTHR43280:SF2">
    <property type="entry name" value="HTH-TYPE TRANSCRIPTIONAL REGULATOR EXSA"/>
    <property type="match status" value="1"/>
</dbReference>
<dbReference type="InterPro" id="IPR018060">
    <property type="entry name" value="HTH_AraC"/>
</dbReference>
<dbReference type="PATRIC" id="fig|1121865.3.peg.2006"/>
<dbReference type="EMBL" id="ASWJ01000011">
    <property type="protein sequence ID" value="EOW79887.1"/>
    <property type="molecule type" value="Genomic_DNA"/>
</dbReference>
<dbReference type="InterPro" id="IPR003313">
    <property type="entry name" value="AraC-bd"/>
</dbReference>
<dbReference type="Proteomes" id="UP000014113">
    <property type="component" value="Unassembled WGS sequence"/>
</dbReference>
<evidence type="ECO:0000313" key="6">
    <source>
        <dbReference type="Proteomes" id="UP000014113"/>
    </source>
</evidence>
<name>S1MSW4_9ENTE</name>
<proteinExistence type="predicted"/>
<dbReference type="GO" id="GO:0003700">
    <property type="term" value="F:DNA-binding transcription factor activity"/>
    <property type="evidence" value="ECO:0007669"/>
    <property type="project" value="InterPro"/>
</dbReference>
<dbReference type="Pfam" id="PF12833">
    <property type="entry name" value="HTH_18"/>
    <property type="match status" value="1"/>
</dbReference>
<comment type="caution">
    <text evidence="5">The sequence shown here is derived from an EMBL/GenBank/DDBJ whole genome shotgun (WGS) entry which is preliminary data.</text>
</comment>
<keyword evidence="2" id="KW-0238">DNA-binding</keyword>
<evidence type="ECO:0000256" key="2">
    <source>
        <dbReference type="ARBA" id="ARBA00023125"/>
    </source>
</evidence>
<dbReference type="Pfam" id="PF02311">
    <property type="entry name" value="AraC_binding"/>
    <property type="match status" value="1"/>
</dbReference>
<evidence type="ECO:0000259" key="4">
    <source>
        <dbReference type="PROSITE" id="PS01124"/>
    </source>
</evidence>
<gene>
    <name evidence="5" type="ORF">I568_02238</name>
</gene>
<dbReference type="InterPro" id="IPR037923">
    <property type="entry name" value="HTH-like"/>
</dbReference>
<dbReference type="STRING" id="1121865.OMW_02057"/>
<dbReference type="SUPFAM" id="SSF51215">
    <property type="entry name" value="Regulatory protein AraC"/>
    <property type="match status" value="1"/>
</dbReference>
<reference evidence="5 6" key="1">
    <citation type="submission" date="2013-03" db="EMBL/GenBank/DDBJ databases">
        <title>The Genome Sequence of Enterococcus columbae ATCC_51263 (PacBio/Illumina hybrid assembly).</title>
        <authorList>
            <consortium name="The Broad Institute Genomics Platform"/>
            <consortium name="The Broad Institute Genome Sequencing Center for Infectious Disease"/>
            <person name="Earl A."/>
            <person name="Russ C."/>
            <person name="Gilmore M."/>
            <person name="Surin D."/>
            <person name="Walker B."/>
            <person name="Young S."/>
            <person name="Zeng Q."/>
            <person name="Gargeya S."/>
            <person name="Fitzgerald M."/>
            <person name="Haas B."/>
            <person name="Abouelleil A."/>
            <person name="Allen A.W."/>
            <person name="Alvarado L."/>
            <person name="Arachchi H.M."/>
            <person name="Berlin A.M."/>
            <person name="Chapman S.B."/>
            <person name="Gainer-Dewar J."/>
            <person name="Goldberg J."/>
            <person name="Griggs A."/>
            <person name="Gujja S."/>
            <person name="Hansen M."/>
            <person name="Howarth C."/>
            <person name="Imamovic A."/>
            <person name="Ireland A."/>
            <person name="Larimer J."/>
            <person name="McCowan C."/>
            <person name="Murphy C."/>
            <person name="Pearson M."/>
            <person name="Poon T.W."/>
            <person name="Priest M."/>
            <person name="Roberts A."/>
            <person name="Saif S."/>
            <person name="Shea T."/>
            <person name="Sisk P."/>
            <person name="Sykes S."/>
            <person name="Wortman J."/>
            <person name="Nusbaum C."/>
            <person name="Birren B."/>
        </authorList>
    </citation>
    <scope>NUCLEOTIDE SEQUENCE [LARGE SCALE GENOMIC DNA]</scope>
    <source>
        <strain evidence="5 6">ATCC 51263</strain>
    </source>
</reference>
<dbReference type="RefSeq" id="WP_016184163.1">
    <property type="nucleotide sequence ID" value="NZ_JXKI01000010.1"/>
</dbReference>
<accession>S1MSW4</accession>
<dbReference type="AlphaFoldDB" id="S1MSW4"/>
<evidence type="ECO:0000256" key="3">
    <source>
        <dbReference type="ARBA" id="ARBA00023163"/>
    </source>
</evidence>
<protein>
    <recommendedName>
        <fullName evidence="4">HTH araC/xylS-type domain-containing protein</fullName>
    </recommendedName>
</protein>
<keyword evidence="6" id="KW-1185">Reference proteome</keyword>
<evidence type="ECO:0000313" key="5">
    <source>
        <dbReference type="EMBL" id="EOW79887.1"/>
    </source>
</evidence>
<dbReference type="SMART" id="SM00342">
    <property type="entry name" value="HTH_ARAC"/>
    <property type="match status" value="1"/>
</dbReference>